<dbReference type="RefSeq" id="XP_003290643.1">
    <property type="nucleotide sequence ID" value="XM_003290595.1"/>
</dbReference>
<feature type="compositionally biased region" description="Acidic residues" evidence="1">
    <location>
        <begin position="787"/>
        <end position="801"/>
    </location>
</feature>
<gene>
    <name evidence="3" type="ORF">DICPUDRAFT_37728</name>
</gene>
<feature type="region of interest" description="Disordered" evidence="1">
    <location>
        <begin position="849"/>
        <end position="882"/>
    </location>
</feature>
<dbReference type="Proteomes" id="UP000001064">
    <property type="component" value="Unassembled WGS sequence"/>
</dbReference>
<dbReference type="OrthoDB" id="18320at2759"/>
<feature type="compositionally biased region" description="Low complexity" evidence="1">
    <location>
        <begin position="546"/>
        <end position="568"/>
    </location>
</feature>
<accession>F0ZTA0</accession>
<feature type="domain" description="PX" evidence="2">
    <location>
        <begin position="247"/>
        <end position="507"/>
    </location>
</feature>
<dbReference type="EMBL" id="GL871172">
    <property type="protein sequence ID" value="EGC32820.1"/>
    <property type="molecule type" value="Genomic_DNA"/>
</dbReference>
<dbReference type="AlphaFoldDB" id="F0ZTA0"/>
<dbReference type="OMA" id="SLWMERE"/>
<feature type="region of interest" description="Disordered" evidence="1">
    <location>
        <begin position="521"/>
        <end position="576"/>
    </location>
</feature>
<evidence type="ECO:0000313" key="4">
    <source>
        <dbReference type="Proteomes" id="UP000001064"/>
    </source>
</evidence>
<dbReference type="PANTHER" id="PTHR47185:SF1">
    <property type="entry name" value="PX DOMAIN-CONTAINING PROTEIN YPR097W"/>
    <property type="match status" value="1"/>
</dbReference>
<dbReference type="GeneID" id="10508191"/>
<feature type="compositionally biased region" description="Basic and acidic residues" evidence="1">
    <location>
        <begin position="802"/>
        <end position="814"/>
    </location>
</feature>
<keyword evidence="4" id="KW-1185">Reference proteome</keyword>
<protein>
    <recommendedName>
        <fullName evidence="2">PX domain-containing protein</fullName>
    </recommendedName>
</protein>
<dbReference type="InterPro" id="IPR047168">
    <property type="entry name" value="LEC1-like"/>
</dbReference>
<dbReference type="PANTHER" id="PTHR47185">
    <property type="entry name" value="PX DOMAIN-CONTAINING PROTEIN YPR097W"/>
    <property type="match status" value="1"/>
</dbReference>
<feature type="region of interest" description="Disordered" evidence="1">
    <location>
        <begin position="1"/>
        <end position="33"/>
    </location>
</feature>
<dbReference type="KEGG" id="dpp:DICPUDRAFT_37728"/>
<organism evidence="3 4">
    <name type="scientific">Dictyostelium purpureum</name>
    <name type="common">Slime mold</name>
    <dbReference type="NCBI Taxonomy" id="5786"/>
    <lineage>
        <taxon>Eukaryota</taxon>
        <taxon>Amoebozoa</taxon>
        <taxon>Evosea</taxon>
        <taxon>Eumycetozoa</taxon>
        <taxon>Dictyostelia</taxon>
        <taxon>Dictyosteliales</taxon>
        <taxon>Dictyosteliaceae</taxon>
        <taxon>Dictyostelium</taxon>
    </lineage>
</organism>
<dbReference type="STRING" id="5786.F0ZTA0"/>
<evidence type="ECO:0000259" key="2">
    <source>
        <dbReference type="Pfam" id="PF12825"/>
    </source>
</evidence>
<reference evidence="4" key="1">
    <citation type="journal article" date="2011" name="Genome Biol.">
        <title>Comparative genomics of the social amoebae Dictyostelium discoideum and Dictyostelium purpureum.</title>
        <authorList>
            <consortium name="US DOE Joint Genome Institute (JGI-PGF)"/>
            <person name="Sucgang R."/>
            <person name="Kuo A."/>
            <person name="Tian X."/>
            <person name="Salerno W."/>
            <person name="Parikh A."/>
            <person name="Feasley C.L."/>
            <person name="Dalin E."/>
            <person name="Tu H."/>
            <person name="Huang E."/>
            <person name="Barry K."/>
            <person name="Lindquist E."/>
            <person name="Shapiro H."/>
            <person name="Bruce D."/>
            <person name="Schmutz J."/>
            <person name="Salamov A."/>
            <person name="Fey P."/>
            <person name="Gaudet P."/>
            <person name="Anjard C."/>
            <person name="Babu M.M."/>
            <person name="Basu S."/>
            <person name="Bushmanova Y."/>
            <person name="van der Wel H."/>
            <person name="Katoh-Kurasawa M."/>
            <person name="Dinh C."/>
            <person name="Coutinho P.M."/>
            <person name="Saito T."/>
            <person name="Elias M."/>
            <person name="Schaap P."/>
            <person name="Kay R.R."/>
            <person name="Henrissat B."/>
            <person name="Eichinger L."/>
            <person name="Rivero F."/>
            <person name="Putnam N.H."/>
            <person name="West C.M."/>
            <person name="Loomis W.F."/>
            <person name="Chisholm R.L."/>
            <person name="Shaulsky G."/>
            <person name="Strassmann J.E."/>
            <person name="Queller D.C."/>
            <person name="Kuspa A."/>
            <person name="Grigoriev I.V."/>
        </authorList>
    </citation>
    <scope>NUCLEOTIDE SEQUENCE [LARGE SCALE GENOMIC DNA]</scope>
    <source>
        <strain evidence="4">QSDP1</strain>
    </source>
</reference>
<dbReference type="Pfam" id="PF12825">
    <property type="entry name" value="DUF3818"/>
    <property type="match status" value="1"/>
</dbReference>
<feature type="compositionally biased region" description="Polar residues" evidence="1">
    <location>
        <begin position="598"/>
        <end position="611"/>
    </location>
</feature>
<proteinExistence type="predicted"/>
<evidence type="ECO:0000313" key="3">
    <source>
        <dbReference type="EMBL" id="EGC32820.1"/>
    </source>
</evidence>
<evidence type="ECO:0000256" key="1">
    <source>
        <dbReference type="SAM" id="MobiDB-lite"/>
    </source>
</evidence>
<dbReference type="eggNOG" id="KOG2273">
    <property type="taxonomic scope" value="Eukaryota"/>
</dbReference>
<sequence>MENNNIESIDNTNNNSNNNNNTNNSNDINITNNDNKTNIEINIDEKIQLTYDQESYLKQQLLKYSIQEEVKIYFQDSHNLQITLFLKFLFTQLTTIPLLTSKQQAKVRFQQLIDKLPHIIIQSQIATKKETNDQFRKFVVKCFDIALRTPKEKKKDKTLKVFKDFNQEEIERLEKYKPDKAKKLKDQETLEDKEDEKEEEKRKNNVFDVERNETILRLQKRLTEVTQIIVMNIEQKNQEGGSSTNGIGYLFNTILHTKSVHDLPPDLNEFVQILIKILSLWMEREMRDPKQVQKLKRLYMITPITAIKASFSIANPVTLLKGMILLFLAKPFGSRNLIQTLCSVMVEAGKTERISKKALKKAEEDLVGIKSSIRKQVIQKVKGFAYNTHQLQDSTGKPLDVYKEMPSAISILQYQWPGSPPVDSSIISMLNEEQFKSLFEYAKLEKRKKEKEDFVEILGHDEMIEIIRDLLPVLYEPLGKLFCKANIGNHFDRLARVIKKLIVAAETGNLVDDQEVDTVDLDEEDSDEIEVASASEKLATQPINGSSSTTTTTTTTNTSSTNTTASATPPQQEEPKKIGLISKSLSWFKSKSSKENLQENNSSEFSIDSPPTESPNRESLLSKFTNDINEFLGTTPESYQEKKKTIKKKFKKDKKQDITMAERLILFEEVNTTLMERVYELLHELVVADDKIEYESTSTNEGGSTEETKTGLLSLSVCWLLGLLQFLKDEEVDVTSQIFDPLSPNLKKLIIAELDSVINYREWRMEVGNKEATKKNIEKDLKNLSLDDSDSDSEEEEEEKEISDKESVEGEDITKKKKKLKKPELEYLPTLIGPFISLVSDRLGRLGDPSKYSLRNISNDINIGGSFDSPKEESSPQEYNDL</sequence>
<feature type="region of interest" description="Disordered" evidence="1">
    <location>
        <begin position="184"/>
        <end position="203"/>
    </location>
</feature>
<feature type="region of interest" description="Disordered" evidence="1">
    <location>
        <begin position="592"/>
        <end position="619"/>
    </location>
</feature>
<feature type="region of interest" description="Disordered" evidence="1">
    <location>
        <begin position="783"/>
        <end position="819"/>
    </location>
</feature>
<name>F0ZTA0_DICPU</name>
<dbReference type="VEuPathDB" id="AmoebaDB:DICPUDRAFT_37728"/>
<dbReference type="InParanoid" id="F0ZTA0"/>
<feature type="compositionally biased region" description="Acidic residues" evidence="1">
    <location>
        <begin position="521"/>
        <end position="530"/>
    </location>
</feature>
<dbReference type="InterPro" id="IPR024554">
    <property type="entry name" value="LEC1-like_C"/>
</dbReference>